<organism evidence="1 2">
    <name type="scientific">Scopulibacillus daqui</name>
    <dbReference type="NCBI Taxonomy" id="1469162"/>
    <lineage>
        <taxon>Bacteria</taxon>
        <taxon>Bacillati</taxon>
        <taxon>Bacillota</taxon>
        <taxon>Bacilli</taxon>
        <taxon>Bacillales</taxon>
        <taxon>Sporolactobacillaceae</taxon>
        <taxon>Scopulibacillus</taxon>
    </lineage>
</organism>
<name>A0ABS2PZV3_9BACL</name>
<dbReference type="CDD" id="cd07067">
    <property type="entry name" value="HP_PGM_like"/>
    <property type="match status" value="1"/>
</dbReference>
<protein>
    <submittedName>
        <fullName evidence="1">2,3-bisphosphoglycerate-dependent phosphoglycerate mutase</fullName>
        <ecNumber evidence="1">5.4.2.11</ecNumber>
    </submittedName>
</protein>
<evidence type="ECO:0000313" key="1">
    <source>
        <dbReference type="EMBL" id="MBM7645586.1"/>
    </source>
</evidence>
<gene>
    <name evidence="1" type="ORF">JOD45_001804</name>
</gene>
<dbReference type="SUPFAM" id="SSF53254">
    <property type="entry name" value="Phosphoglycerate mutase-like"/>
    <property type="match status" value="1"/>
</dbReference>
<evidence type="ECO:0000313" key="2">
    <source>
        <dbReference type="Proteomes" id="UP000808914"/>
    </source>
</evidence>
<keyword evidence="1" id="KW-0413">Isomerase</keyword>
<dbReference type="GO" id="GO:0004619">
    <property type="term" value="F:phosphoglycerate mutase activity"/>
    <property type="evidence" value="ECO:0007669"/>
    <property type="project" value="UniProtKB-EC"/>
</dbReference>
<dbReference type="InterPro" id="IPR013078">
    <property type="entry name" value="His_Pase_superF_clade-1"/>
</dbReference>
<proteinExistence type="predicted"/>
<dbReference type="Gene3D" id="3.40.50.1240">
    <property type="entry name" value="Phosphoglycerate mutase-like"/>
    <property type="match status" value="1"/>
</dbReference>
<dbReference type="EMBL" id="JAFBER010000010">
    <property type="protein sequence ID" value="MBM7645586.1"/>
    <property type="molecule type" value="Genomic_DNA"/>
</dbReference>
<keyword evidence="2" id="KW-1185">Reference proteome</keyword>
<dbReference type="Proteomes" id="UP000808914">
    <property type="component" value="Unassembled WGS sequence"/>
</dbReference>
<accession>A0ABS2PZV3</accession>
<sequence length="198" mass="22737">MRKKIYLIRHCKAEGQPPDAPLTKEGHLDAERLGQYLSRETVDGIYSSPFLRARQTILPLSKQLNMSVHTDRRLSEKVLSTRDLPDWYEQLRRSFADMSLKLEGGESSQEATARAIDCIDDILKMDGKTYVVVTHGCLMALMLKHYDSNFGFKEWEGLANPDIFQLHFEDAIATKITRVWNKDLLFLEHQDGIPDILS</sequence>
<dbReference type="InterPro" id="IPR029033">
    <property type="entry name" value="His_PPase_superfam"/>
</dbReference>
<dbReference type="Pfam" id="PF00300">
    <property type="entry name" value="His_Phos_1"/>
    <property type="match status" value="1"/>
</dbReference>
<dbReference type="InterPro" id="IPR050275">
    <property type="entry name" value="PGM_Phosphatase"/>
</dbReference>
<dbReference type="EC" id="5.4.2.11" evidence="1"/>
<dbReference type="RefSeq" id="WP_205003522.1">
    <property type="nucleotide sequence ID" value="NZ_JAFBER010000010.1"/>
</dbReference>
<dbReference type="PANTHER" id="PTHR48100:SF1">
    <property type="entry name" value="HISTIDINE PHOSPHATASE FAMILY PROTEIN-RELATED"/>
    <property type="match status" value="1"/>
</dbReference>
<dbReference type="PANTHER" id="PTHR48100">
    <property type="entry name" value="BROAD-SPECIFICITY PHOSPHATASE YOR283W-RELATED"/>
    <property type="match status" value="1"/>
</dbReference>
<comment type="caution">
    <text evidence="1">The sequence shown here is derived from an EMBL/GenBank/DDBJ whole genome shotgun (WGS) entry which is preliminary data.</text>
</comment>
<dbReference type="SMART" id="SM00855">
    <property type="entry name" value="PGAM"/>
    <property type="match status" value="1"/>
</dbReference>
<reference evidence="1 2" key="1">
    <citation type="submission" date="2021-01" db="EMBL/GenBank/DDBJ databases">
        <title>Genomic Encyclopedia of Type Strains, Phase IV (KMG-IV): sequencing the most valuable type-strain genomes for metagenomic binning, comparative biology and taxonomic classification.</title>
        <authorList>
            <person name="Goeker M."/>
        </authorList>
    </citation>
    <scope>NUCLEOTIDE SEQUENCE [LARGE SCALE GENOMIC DNA]</scope>
    <source>
        <strain evidence="1 2">DSM 28236</strain>
    </source>
</reference>